<dbReference type="Proteomes" id="UP000269539">
    <property type="component" value="Unassembled WGS sequence"/>
</dbReference>
<comment type="similarity">
    <text evidence="1">Belongs to the aldo/keto reductase family.</text>
</comment>
<dbReference type="InterPro" id="IPR023210">
    <property type="entry name" value="NADP_OxRdtase_dom"/>
</dbReference>
<proteinExistence type="inferred from homology"/>
<dbReference type="Pfam" id="PF00248">
    <property type="entry name" value="Aldo_ket_red"/>
    <property type="match status" value="1"/>
</dbReference>
<dbReference type="FunFam" id="3.20.20.100:FF:000004">
    <property type="entry name" value="Oxidoreductase, aldo/keto reductase"/>
    <property type="match status" value="1"/>
</dbReference>
<evidence type="ECO:0000259" key="5">
    <source>
        <dbReference type="Pfam" id="PF00248"/>
    </source>
</evidence>
<dbReference type="InterPro" id="IPR050523">
    <property type="entry name" value="AKR_Detox_Biosynth"/>
</dbReference>
<protein>
    <recommendedName>
        <fullName evidence="5">NADP-dependent oxidoreductase domain-containing protein</fullName>
    </recommendedName>
</protein>
<feature type="domain" description="NADP-dependent oxidoreductase" evidence="5">
    <location>
        <begin position="48"/>
        <end position="362"/>
    </location>
</feature>
<dbReference type="PANTHER" id="PTHR43364:SF9">
    <property type="entry name" value="OXIDOREDUCTASE"/>
    <property type="match status" value="1"/>
</dbReference>
<evidence type="ECO:0000256" key="1">
    <source>
        <dbReference type="ARBA" id="ARBA00007905"/>
    </source>
</evidence>
<feature type="region of interest" description="Disordered" evidence="4">
    <location>
        <begin position="279"/>
        <end position="301"/>
    </location>
</feature>
<reference evidence="6 7" key="1">
    <citation type="journal article" date="2018" name="BMC Genomics">
        <title>Genomic evidence for intraspecific hybridization in a clonal and extremely halotolerant yeast.</title>
        <authorList>
            <person name="Gostincar C."/>
            <person name="Stajich J.E."/>
            <person name="Zupancic J."/>
            <person name="Zalar P."/>
            <person name="Gunde-Cimerman N."/>
        </authorList>
    </citation>
    <scope>NUCLEOTIDE SEQUENCE [LARGE SCALE GENOMIC DNA]</scope>
    <source>
        <strain evidence="6 7">EXF-10513</strain>
    </source>
</reference>
<dbReference type="SUPFAM" id="SSF51430">
    <property type="entry name" value="NAD(P)-linked oxidoreductase"/>
    <property type="match status" value="1"/>
</dbReference>
<dbReference type="AlphaFoldDB" id="A0A3M7HKZ8"/>
<gene>
    <name evidence="6" type="ORF">D0864_00309</name>
</gene>
<evidence type="ECO:0000256" key="3">
    <source>
        <dbReference type="ARBA" id="ARBA00023002"/>
    </source>
</evidence>
<comment type="caution">
    <text evidence="6">The sequence shown here is derived from an EMBL/GenBank/DDBJ whole genome shotgun (WGS) entry which is preliminary data.</text>
</comment>
<keyword evidence="3" id="KW-0560">Oxidoreductase</keyword>
<dbReference type="CDD" id="cd19079">
    <property type="entry name" value="AKR_EcYajO-like"/>
    <property type="match status" value="1"/>
</dbReference>
<dbReference type="EMBL" id="QWIO01000015">
    <property type="protein sequence ID" value="RMZ13934.1"/>
    <property type="molecule type" value="Genomic_DNA"/>
</dbReference>
<dbReference type="GO" id="GO:0005829">
    <property type="term" value="C:cytosol"/>
    <property type="evidence" value="ECO:0007669"/>
    <property type="project" value="UniProtKB-ARBA"/>
</dbReference>
<dbReference type="GO" id="GO:0016491">
    <property type="term" value="F:oxidoreductase activity"/>
    <property type="evidence" value="ECO:0007669"/>
    <property type="project" value="UniProtKB-KW"/>
</dbReference>
<dbReference type="PANTHER" id="PTHR43364">
    <property type="entry name" value="NADH-SPECIFIC METHYLGLYOXAL REDUCTASE-RELATED"/>
    <property type="match status" value="1"/>
</dbReference>
<dbReference type="InterPro" id="IPR036812">
    <property type="entry name" value="NAD(P)_OxRdtase_dom_sf"/>
</dbReference>
<sequence length="380" mass="42479">MASATTNSQPFDGLDLTNNADPVIKSINETKAEYKRLGRSGLRVSVPILGAMSFGSKAWQPWVIEEDEALPLLKAAYDRGLNTWDTANVYSNGISEEIIGKAIKQYALPRHKLVILSKCFGYVGEEPSTRGIHYGQGIAASKDYVNRGGLSRTAIFEAVHASLARLDTPYLDLLQIHRFDPHTPLEETMEALHDLVKSGKVRYLGASSMWTYQFAMLQQCAERHGWTQFVSMQNHYNLLYREEEREMNRYCNETGVGLIPWAPLCRGHLARPPGAFGKTVRSAGEVGSSGGTGQSESDREVVRRVQEVAERKGWKMSHVALAWINRRVSSPIIGFSSVERMEEALEAREKVLSVEEEKYLEEPCNERFQGKGTERVLGGP</sequence>
<organism evidence="6 7">
    <name type="scientific">Hortaea werneckii</name>
    <name type="common">Black yeast</name>
    <name type="synonym">Cladosporium werneckii</name>
    <dbReference type="NCBI Taxonomy" id="91943"/>
    <lineage>
        <taxon>Eukaryota</taxon>
        <taxon>Fungi</taxon>
        <taxon>Dikarya</taxon>
        <taxon>Ascomycota</taxon>
        <taxon>Pezizomycotina</taxon>
        <taxon>Dothideomycetes</taxon>
        <taxon>Dothideomycetidae</taxon>
        <taxon>Mycosphaerellales</taxon>
        <taxon>Teratosphaeriaceae</taxon>
        <taxon>Hortaea</taxon>
    </lineage>
</organism>
<name>A0A3M7HKZ8_HORWE</name>
<evidence type="ECO:0000256" key="2">
    <source>
        <dbReference type="ARBA" id="ARBA00022857"/>
    </source>
</evidence>
<evidence type="ECO:0000313" key="7">
    <source>
        <dbReference type="Proteomes" id="UP000269539"/>
    </source>
</evidence>
<keyword evidence="2" id="KW-0521">NADP</keyword>
<evidence type="ECO:0000313" key="6">
    <source>
        <dbReference type="EMBL" id="RMZ13934.1"/>
    </source>
</evidence>
<dbReference type="Gene3D" id="3.20.20.100">
    <property type="entry name" value="NADP-dependent oxidoreductase domain"/>
    <property type="match status" value="1"/>
</dbReference>
<dbReference type="VEuPathDB" id="FungiDB:BTJ68_08255"/>
<accession>A0A3M7HKZ8</accession>
<evidence type="ECO:0000256" key="4">
    <source>
        <dbReference type="SAM" id="MobiDB-lite"/>
    </source>
</evidence>